<organism evidence="3 4">
    <name type="scientific">Pristionchus entomophagus</name>
    <dbReference type="NCBI Taxonomy" id="358040"/>
    <lineage>
        <taxon>Eukaryota</taxon>
        <taxon>Metazoa</taxon>
        <taxon>Ecdysozoa</taxon>
        <taxon>Nematoda</taxon>
        <taxon>Chromadorea</taxon>
        <taxon>Rhabditida</taxon>
        <taxon>Rhabditina</taxon>
        <taxon>Diplogasteromorpha</taxon>
        <taxon>Diplogasteroidea</taxon>
        <taxon>Neodiplogasteridae</taxon>
        <taxon>Pristionchus</taxon>
    </lineage>
</organism>
<evidence type="ECO:0000256" key="1">
    <source>
        <dbReference type="SAM" id="MobiDB-lite"/>
    </source>
</evidence>
<protein>
    <submittedName>
        <fullName evidence="3">Uncharacterized protein</fullName>
    </submittedName>
</protein>
<feature type="transmembrane region" description="Helical" evidence="2">
    <location>
        <begin position="6"/>
        <end position="30"/>
    </location>
</feature>
<keyword evidence="2" id="KW-1133">Transmembrane helix</keyword>
<gene>
    <name evidence="3" type="ORF">PENTCL1PPCAC_5763</name>
</gene>
<feature type="compositionally biased region" description="Basic and acidic residues" evidence="1">
    <location>
        <begin position="280"/>
        <end position="292"/>
    </location>
</feature>
<keyword evidence="4" id="KW-1185">Reference proteome</keyword>
<dbReference type="Proteomes" id="UP001432027">
    <property type="component" value="Unassembled WGS sequence"/>
</dbReference>
<name>A0AAV5SNB6_9BILA</name>
<accession>A0AAV5SNB6</accession>
<feature type="compositionally biased region" description="Low complexity" evidence="1">
    <location>
        <begin position="181"/>
        <end position="190"/>
    </location>
</feature>
<feature type="region of interest" description="Disordered" evidence="1">
    <location>
        <begin position="255"/>
        <end position="385"/>
    </location>
</feature>
<feature type="non-terminal residue" evidence="3">
    <location>
        <position position="1"/>
    </location>
</feature>
<reference evidence="3" key="1">
    <citation type="submission" date="2023-10" db="EMBL/GenBank/DDBJ databases">
        <title>Genome assembly of Pristionchus species.</title>
        <authorList>
            <person name="Yoshida K."/>
            <person name="Sommer R.J."/>
        </authorList>
    </citation>
    <scope>NUCLEOTIDE SEQUENCE</scope>
    <source>
        <strain evidence="3">RS0144</strain>
    </source>
</reference>
<feature type="compositionally biased region" description="Polar residues" evidence="1">
    <location>
        <begin position="258"/>
        <end position="279"/>
    </location>
</feature>
<evidence type="ECO:0000313" key="4">
    <source>
        <dbReference type="Proteomes" id="UP001432027"/>
    </source>
</evidence>
<sequence>CCFSTTSFYIYLSIIPVLGIIVMGISYKIYGYYSKIIMLESLLLDRKVKKLAAKVEKSSNSDHEKAPIPIPNNPLLNDDSAKKNHMGDPIPIHLVHGSDGAAAPSSAATTAPLSDPALIPVVAAAPASAGAPATDPHSEDDVTEMSGYSTAPFSDHVNVSPQDTRPKLPDMSELPSISTMDTGTDAGATTRSLSEEREISSNKSLLQAPVSIPGRKDDDRTEILSPDVSNTSDLTNDPFQTYAVPRHMLRDLRRAESDVTTGPGTIPSKTTVHEQSISIDNRHLQPPRRLEDVAVYTPPEHSPVTALRPAEKPAPAPVPVATRQSPEPAVPRGRPSYQRFADPDPTDPIFTPPQERRYERRQQRPTHQSSNAGRDADRQYAKPTGYFAQRAKAWLADNRDSDSAEEK</sequence>
<proteinExistence type="predicted"/>
<dbReference type="AlphaFoldDB" id="A0AAV5SNB6"/>
<keyword evidence="2" id="KW-0812">Transmembrane</keyword>
<evidence type="ECO:0000313" key="3">
    <source>
        <dbReference type="EMBL" id="GMS83588.1"/>
    </source>
</evidence>
<feature type="compositionally biased region" description="Polar residues" evidence="1">
    <location>
        <begin position="227"/>
        <end position="238"/>
    </location>
</feature>
<evidence type="ECO:0000256" key="2">
    <source>
        <dbReference type="SAM" id="Phobius"/>
    </source>
</evidence>
<feature type="compositionally biased region" description="Polar residues" evidence="1">
    <location>
        <begin position="146"/>
        <end position="163"/>
    </location>
</feature>
<dbReference type="EMBL" id="BTSX01000002">
    <property type="protein sequence ID" value="GMS83588.1"/>
    <property type="molecule type" value="Genomic_DNA"/>
</dbReference>
<comment type="caution">
    <text evidence="3">The sequence shown here is derived from an EMBL/GenBank/DDBJ whole genome shotgun (WGS) entry which is preliminary data.</text>
</comment>
<keyword evidence="2" id="KW-0472">Membrane</keyword>
<feature type="region of interest" description="Disordered" evidence="1">
    <location>
        <begin position="128"/>
        <end position="238"/>
    </location>
</feature>